<keyword evidence="1" id="KW-0472">Membrane</keyword>
<evidence type="ECO:0000313" key="2">
    <source>
        <dbReference type="EMBL" id="GAA1977396.1"/>
    </source>
</evidence>
<keyword evidence="1" id="KW-0812">Transmembrane</keyword>
<accession>A0ABN2RYW4</accession>
<organism evidence="2 3">
    <name type="scientific">Nocardioides panacihumi</name>
    <dbReference type="NCBI Taxonomy" id="400774"/>
    <lineage>
        <taxon>Bacteria</taxon>
        <taxon>Bacillati</taxon>
        <taxon>Actinomycetota</taxon>
        <taxon>Actinomycetes</taxon>
        <taxon>Propionibacteriales</taxon>
        <taxon>Nocardioidaceae</taxon>
        <taxon>Nocardioides</taxon>
    </lineage>
</organism>
<dbReference type="EMBL" id="BAAAPB010000008">
    <property type="protein sequence ID" value="GAA1977396.1"/>
    <property type="molecule type" value="Genomic_DNA"/>
</dbReference>
<keyword evidence="1" id="KW-1133">Transmembrane helix</keyword>
<comment type="caution">
    <text evidence="2">The sequence shown here is derived from an EMBL/GenBank/DDBJ whole genome shotgun (WGS) entry which is preliminary data.</text>
</comment>
<feature type="transmembrane region" description="Helical" evidence="1">
    <location>
        <begin position="144"/>
        <end position="164"/>
    </location>
</feature>
<feature type="transmembrane region" description="Helical" evidence="1">
    <location>
        <begin position="46"/>
        <end position="63"/>
    </location>
</feature>
<protein>
    <submittedName>
        <fullName evidence="2">DoxX family membrane protein</fullName>
    </submittedName>
</protein>
<name>A0ABN2RYW4_9ACTN</name>
<gene>
    <name evidence="2" type="ORF">GCM10009798_43260</name>
</gene>
<evidence type="ECO:0000313" key="3">
    <source>
        <dbReference type="Proteomes" id="UP001500571"/>
    </source>
</evidence>
<proteinExistence type="predicted"/>
<feature type="transmembrane region" description="Helical" evidence="1">
    <location>
        <begin position="117"/>
        <end position="137"/>
    </location>
</feature>
<reference evidence="2 3" key="1">
    <citation type="journal article" date="2019" name="Int. J. Syst. Evol. Microbiol.">
        <title>The Global Catalogue of Microorganisms (GCM) 10K type strain sequencing project: providing services to taxonomists for standard genome sequencing and annotation.</title>
        <authorList>
            <consortium name="The Broad Institute Genomics Platform"/>
            <consortium name="The Broad Institute Genome Sequencing Center for Infectious Disease"/>
            <person name="Wu L."/>
            <person name="Ma J."/>
        </authorList>
    </citation>
    <scope>NUCLEOTIDE SEQUENCE [LARGE SCALE GENOMIC DNA]</scope>
    <source>
        <strain evidence="2 3">JCM 15309</strain>
    </source>
</reference>
<evidence type="ECO:0000256" key="1">
    <source>
        <dbReference type="SAM" id="Phobius"/>
    </source>
</evidence>
<dbReference type="Proteomes" id="UP001500571">
    <property type="component" value="Unassembled WGS sequence"/>
</dbReference>
<keyword evidence="3" id="KW-1185">Reference proteome</keyword>
<sequence>MFPSPPKEAVVMTATHHHISSGSTRATIRVIAAAEPVVRSVAARRVLATLRIAFGFTFLWAFFDKLLALGYATGKADNGTVDRFGTAAWIHGGSPTEGFLKFGADGPFKGFYNNIAGAWWADWLFMIGLFGIGLALTLGIGMRIAAVSGAFLYLLMWSVVLPPANNPIIDEHILGGITVVALALTQAGDTWGLGELWSRTELVQRFPWLR</sequence>